<feature type="compositionally biased region" description="Basic residues" evidence="2">
    <location>
        <begin position="1"/>
        <end position="19"/>
    </location>
</feature>
<feature type="compositionally biased region" description="Polar residues" evidence="2">
    <location>
        <begin position="756"/>
        <end position="783"/>
    </location>
</feature>
<protein>
    <submittedName>
        <fullName evidence="3">Uncharacterized protein</fullName>
    </submittedName>
</protein>
<dbReference type="SUPFAM" id="SSF53756">
    <property type="entry name" value="UDP-Glycosyltransferase/glycogen phosphorylase"/>
    <property type="match status" value="1"/>
</dbReference>
<dbReference type="STRING" id="1357400.HMPREF2086_01514"/>
<feature type="compositionally biased region" description="Polar residues" evidence="2">
    <location>
        <begin position="252"/>
        <end position="265"/>
    </location>
</feature>
<feature type="compositionally biased region" description="Polar residues" evidence="2">
    <location>
        <begin position="202"/>
        <end position="231"/>
    </location>
</feature>
<dbReference type="OrthoDB" id="9814129at2"/>
<dbReference type="AlphaFoldDB" id="V8C6Q7"/>
<organism evidence="3 4">
    <name type="scientific">Helicobacter macacae MIT 99-5501</name>
    <dbReference type="NCBI Taxonomy" id="1357400"/>
    <lineage>
        <taxon>Bacteria</taxon>
        <taxon>Pseudomonadati</taxon>
        <taxon>Campylobacterota</taxon>
        <taxon>Epsilonproteobacteria</taxon>
        <taxon>Campylobacterales</taxon>
        <taxon>Helicobacteraceae</taxon>
        <taxon>Helicobacter</taxon>
    </lineage>
</organism>
<dbReference type="GO" id="GO:0008713">
    <property type="term" value="F:ADP-heptose-lipopolysaccharide heptosyltransferase activity"/>
    <property type="evidence" value="ECO:0007669"/>
    <property type="project" value="TreeGrafter"/>
</dbReference>
<keyword evidence="1" id="KW-0802">TPR repeat</keyword>
<dbReference type="SMART" id="SM00028">
    <property type="entry name" value="TPR"/>
    <property type="match status" value="2"/>
</dbReference>
<reference evidence="3 4" key="1">
    <citation type="journal article" date="2014" name="Genome Announc.">
        <title>Draft genome sequences of six enterohepatic helicobacter species isolated from humans and one from rhesus macaques.</title>
        <authorList>
            <person name="Shen Z."/>
            <person name="Sheh A."/>
            <person name="Young S.K."/>
            <person name="Abouelliel A."/>
            <person name="Ward D.V."/>
            <person name="Earl A.M."/>
            <person name="Fox J.G."/>
        </authorList>
    </citation>
    <scope>NUCLEOTIDE SEQUENCE [LARGE SCALE GENOMIC DNA]</scope>
    <source>
        <strain evidence="3 4">MIT 99-5501</strain>
    </source>
</reference>
<accession>V8C6Q7</accession>
<gene>
    <name evidence="3" type="ORF">HMPREF2086_01514</name>
</gene>
<keyword evidence="4" id="KW-1185">Reference proteome</keyword>
<feature type="repeat" description="TPR" evidence="1">
    <location>
        <begin position="96"/>
        <end position="129"/>
    </location>
</feature>
<feature type="compositionally biased region" description="Low complexity" evidence="2">
    <location>
        <begin position="235"/>
        <end position="251"/>
    </location>
</feature>
<dbReference type="Proteomes" id="UP000018731">
    <property type="component" value="Unassembled WGS sequence"/>
</dbReference>
<dbReference type="HOGENOM" id="CLU_322576_0_0_7"/>
<dbReference type="PATRIC" id="fig|1357400.3.peg.2036"/>
<dbReference type="SUPFAM" id="SSF48452">
    <property type="entry name" value="TPR-like"/>
    <property type="match status" value="2"/>
</dbReference>
<dbReference type="Gene3D" id="3.40.50.2000">
    <property type="entry name" value="Glycogen Phosphorylase B"/>
    <property type="match status" value="1"/>
</dbReference>
<comment type="caution">
    <text evidence="3">The sequence shown here is derived from an EMBL/GenBank/DDBJ whole genome shotgun (WGS) entry which is preliminary data.</text>
</comment>
<dbReference type="GO" id="GO:0009244">
    <property type="term" value="P:lipopolysaccharide core region biosynthetic process"/>
    <property type="evidence" value="ECO:0007669"/>
    <property type="project" value="TreeGrafter"/>
</dbReference>
<feature type="region of interest" description="Disordered" evidence="2">
    <location>
        <begin position="1"/>
        <end position="37"/>
    </location>
</feature>
<dbReference type="Pfam" id="PF13432">
    <property type="entry name" value="TPR_16"/>
    <property type="match status" value="1"/>
</dbReference>
<evidence type="ECO:0000256" key="2">
    <source>
        <dbReference type="SAM" id="MobiDB-lite"/>
    </source>
</evidence>
<dbReference type="GO" id="GO:0005829">
    <property type="term" value="C:cytosol"/>
    <property type="evidence" value="ECO:0007669"/>
    <property type="project" value="TreeGrafter"/>
</dbReference>
<dbReference type="InterPro" id="IPR011990">
    <property type="entry name" value="TPR-like_helical_dom_sf"/>
</dbReference>
<feature type="compositionally biased region" description="Polar residues" evidence="2">
    <location>
        <begin position="25"/>
        <end position="37"/>
    </location>
</feature>
<dbReference type="Gene3D" id="1.25.40.10">
    <property type="entry name" value="Tetratricopeptide repeat domain"/>
    <property type="match status" value="2"/>
</dbReference>
<dbReference type="PANTHER" id="PTHR30160">
    <property type="entry name" value="TETRAACYLDISACCHARIDE 4'-KINASE-RELATED"/>
    <property type="match status" value="1"/>
</dbReference>
<dbReference type="PROSITE" id="PS50005">
    <property type="entry name" value="TPR"/>
    <property type="match status" value="1"/>
</dbReference>
<dbReference type="RefSeq" id="WP_023928249.1">
    <property type="nucleotide sequence ID" value="NZ_KI669455.1"/>
</dbReference>
<dbReference type="Pfam" id="PF13431">
    <property type="entry name" value="TPR_17"/>
    <property type="match status" value="1"/>
</dbReference>
<evidence type="ECO:0000256" key="1">
    <source>
        <dbReference type="PROSITE-ProRule" id="PRU00339"/>
    </source>
</evidence>
<name>V8C6Q7_9HELI</name>
<sequence>MRKKSSQNKTPSKHTKSTKTRSMIPKTSSPSSHKNLAQNPLQSLTQAPTQNKQNTTQIPNTTDALPSEIIATFEAKDFNRCIALCTAFLQENPSAPQVWFICGMSLYYLANIPRAIESLQIALTLSPNNEQIAFNLAEILRQNGNALSAIEILNAFVPCKNGDVYYNLARALTTQAELLNAKNIAKENNSPKMTNLANLTTSQNRKSAQLPPQKSQKQQINNTQAKSQDFKQNFAPSSTKSSAKSSTQDSPFAQTQSKAQSLDSPLQKSLELDSLTNPQYFINPYEPPTPPHPQARLLLSQAKIAYKTAIELNPLDKDAIYNLANLHAKDKQYSQAIALYEQCGTLNAKLNLAFLYNQIDEGKKACAIYATLESGFAKECGFLPLSIDGEEFDKDALDSYFRSNILPNMPKTYKTPSLDDTISKIASYKSHLHTKSSKPEQHISQFYFNYANTARYAGFNMLSFYLYGCAYCLDSNALCAINYAHLALSLQNFSLGFKLYEERLALDKADAFNSELFALPNYLHSLSGTPQELQKRLKGAKVLIFGEQGLGDMIMFGRFIDTLKSKCQCEAVYVYVRDELKSLFALRYEVVESEFREFDYCVSAMSLAYILGVESLSDFSTNQNYLAGIIPRKNQTKQNQNDLDKQSQKNIESSFAKSTQDAQINACKVAHKAVNKTIYKANNLASPFKVGFFFASTSGSSNAKDKSIPLDFILDILFGVRKSFGKRGIDLELHCLQPESLLQKSAQEISKEKNAHNTSQKAPKNISSANNDAKNTTESPTKNGIENFAETSIRFYDLANFLDTAKVMSGLDIVISIDSAPAHLAIALGIPCVVVAHKRYDWRWEEIGKNISLQERGIGGRFSGLCGGEVLAQGKNGEWIEVGKALKSYLENFIPNA</sequence>
<proteinExistence type="predicted"/>
<dbReference type="EMBL" id="AZJI01000007">
    <property type="protein sequence ID" value="ETD22715.1"/>
    <property type="molecule type" value="Genomic_DNA"/>
</dbReference>
<dbReference type="eggNOG" id="COG0859">
    <property type="taxonomic scope" value="Bacteria"/>
</dbReference>
<feature type="region of interest" description="Disordered" evidence="2">
    <location>
        <begin position="747"/>
        <end position="783"/>
    </location>
</feature>
<evidence type="ECO:0000313" key="4">
    <source>
        <dbReference type="Proteomes" id="UP000018731"/>
    </source>
</evidence>
<evidence type="ECO:0000313" key="3">
    <source>
        <dbReference type="EMBL" id="ETD22715.1"/>
    </source>
</evidence>
<feature type="region of interest" description="Disordered" evidence="2">
    <location>
        <begin position="202"/>
        <end position="265"/>
    </location>
</feature>
<dbReference type="InterPro" id="IPR051199">
    <property type="entry name" value="LPS_LOS_Heptosyltrfase"/>
</dbReference>
<dbReference type="InterPro" id="IPR019734">
    <property type="entry name" value="TPR_rpt"/>
</dbReference>